<name>A0A5N6L107_9ROSI</name>
<dbReference type="AlphaFoldDB" id="A0A5N6L107"/>
<gene>
    <name evidence="1" type="ORF">FH972_025296</name>
</gene>
<evidence type="ECO:0000313" key="1">
    <source>
        <dbReference type="EMBL" id="KAB8468462.1"/>
    </source>
</evidence>
<dbReference type="OrthoDB" id="10457929at2759"/>
<evidence type="ECO:0000313" key="2">
    <source>
        <dbReference type="Proteomes" id="UP000327013"/>
    </source>
</evidence>
<sequence>MYVRPTTSYTSETSAAFQYDEKEARLILLKSYSPQSRPTKIRADHEPKRIDTIQGKPESLARSYSIRRWIARLTMLLCPFRRRQRDNAFLIKCQGRENRLQTKAYARLKGPSGVAHSFYLQLYGLAAGPEVLEKGIEKLAFSIEASADAQSSISFLDLAFARSSPVNLGGVSPAR</sequence>
<proteinExistence type="predicted"/>
<reference evidence="1 2" key="1">
    <citation type="submission" date="2019-06" db="EMBL/GenBank/DDBJ databases">
        <title>A chromosomal-level reference genome of Carpinus fangiana (Coryloideae, Betulaceae).</title>
        <authorList>
            <person name="Yang X."/>
            <person name="Wang Z."/>
            <person name="Zhang L."/>
            <person name="Hao G."/>
            <person name="Liu J."/>
            <person name="Yang Y."/>
        </authorList>
    </citation>
    <scope>NUCLEOTIDE SEQUENCE [LARGE SCALE GENOMIC DNA]</scope>
    <source>
        <strain evidence="1">Cfa_2016G</strain>
        <tissue evidence="1">Leaf</tissue>
    </source>
</reference>
<dbReference type="EMBL" id="VIBQ01000043">
    <property type="protein sequence ID" value="KAB8468462.1"/>
    <property type="molecule type" value="Genomic_DNA"/>
</dbReference>
<keyword evidence="2" id="KW-1185">Reference proteome</keyword>
<comment type="caution">
    <text evidence="1">The sequence shown here is derived from an EMBL/GenBank/DDBJ whole genome shotgun (WGS) entry which is preliminary data.</text>
</comment>
<organism evidence="1 2">
    <name type="scientific">Carpinus fangiana</name>
    <dbReference type="NCBI Taxonomy" id="176857"/>
    <lineage>
        <taxon>Eukaryota</taxon>
        <taxon>Viridiplantae</taxon>
        <taxon>Streptophyta</taxon>
        <taxon>Embryophyta</taxon>
        <taxon>Tracheophyta</taxon>
        <taxon>Spermatophyta</taxon>
        <taxon>Magnoliopsida</taxon>
        <taxon>eudicotyledons</taxon>
        <taxon>Gunneridae</taxon>
        <taxon>Pentapetalae</taxon>
        <taxon>rosids</taxon>
        <taxon>fabids</taxon>
        <taxon>Fagales</taxon>
        <taxon>Betulaceae</taxon>
        <taxon>Carpinus</taxon>
    </lineage>
</organism>
<protein>
    <submittedName>
        <fullName evidence="1">Uncharacterized protein</fullName>
    </submittedName>
</protein>
<dbReference type="Proteomes" id="UP000327013">
    <property type="component" value="Unassembled WGS sequence"/>
</dbReference>
<accession>A0A5N6L107</accession>